<dbReference type="eggNOG" id="arCOG14230">
    <property type="taxonomic scope" value="Archaea"/>
</dbReference>
<name>L9YZP7_9EURY</name>
<comment type="caution">
    <text evidence="1">The sequence shown here is derived from an EMBL/GenBank/DDBJ whole genome shotgun (WGS) entry which is preliminary data.</text>
</comment>
<evidence type="ECO:0000313" key="2">
    <source>
        <dbReference type="Proteomes" id="UP000011618"/>
    </source>
</evidence>
<reference evidence="1 2" key="1">
    <citation type="journal article" date="2014" name="PLoS Genet.">
        <title>Phylogenetically driven sequencing of extremely halophilic archaea reveals strategies for static and dynamic osmo-response.</title>
        <authorList>
            <person name="Becker E.A."/>
            <person name="Seitzer P.M."/>
            <person name="Tritt A."/>
            <person name="Larsen D."/>
            <person name="Krusor M."/>
            <person name="Yao A.I."/>
            <person name="Wu D."/>
            <person name="Madern D."/>
            <person name="Eisen J.A."/>
            <person name="Darling A.E."/>
            <person name="Facciotti M.T."/>
        </authorList>
    </citation>
    <scope>NUCLEOTIDE SEQUENCE [LARGE SCALE GENOMIC DNA]</scope>
    <source>
        <strain evidence="1 2">DSM 3751</strain>
    </source>
</reference>
<protein>
    <submittedName>
        <fullName evidence="1">Uncharacterized protein</fullName>
    </submittedName>
</protein>
<dbReference type="EMBL" id="AOII01000038">
    <property type="protein sequence ID" value="ELY79730.1"/>
    <property type="molecule type" value="Genomic_DNA"/>
</dbReference>
<organism evidence="1 2">
    <name type="scientific">Natrinema pallidum DSM 3751</name>
    <dbReference type="NCBI Taxonomy" id="1227495"/>
    <lineage>
        <taxon>Archaea</taxon>
        <taxon>Methanobacteriati</taxon>
        <taxon>Methanobacteriota</taxon>
        <taxon>Stenosarchaea group</taxon>
        <taxon>Halobacteria</taxon>
        <taxon>Halobacteriales</taxon>
        <taxon>Natrialbaceae</taxon>
        <taxon>Natrinema</taxon>
    </lineage>
</organism>
<sequence>MECAMSYPQTHVNHRDPDHHEAIHPTRNIGNAHVVAGEFLTSRYHDALQTVLRPLGESLDIHDQHALNDLGIVHTDGSLNELSPIVRTYVKLEDYWTRTHRTALNELFADRRAHILSCCTRCFLSEFSLHTFEVESGRTDSALDATLAPFLQSGFLSQSDDDEEPSYTVDEHHALYRPTEHLFDALLDQAPVLCELLPPSDF</sequence>
<gene>
    <name evidence="1" type="ORF">C487_06268</name>
</gene>
<accession>L9YZP7</accession>
<dbReference type="AlphaFoldDB" id="L9YZP7"/>
<proteinExistence type="predicted"/>
<evidence type="ECO:0000313" key="1">
    <source>
        <dbReference type="EMBL" id="ELY79730.1"/>
    </source>
</evidence>
<dbReference type="Proteomes" id="UP000011618">
    <property type="component" value="Unassembled WGS sequence"/>
</dbReference>